<protein>
    <recommendedName>
        <fullName evidence="1">Right handed beta helix domain-containing protein</fullName>
    </recommendedName>
</protein>
<name>A0A383EC35_9ZZZZ</name>
<evidence type="ECO:0000313" key="2">
    <source>
        <dbReference type="EMBL" id="SVE54281.1"/>
    </source>
</evidence>
<dbReference type="InterPro" id="IPR012334">
    <property type="entry name" value="Pectin_lyas_fold"/>
</dbReference>
<dbReference type="AlphaFoldDB" id="A0A383EC35"/>
<dbReference type="InterPro" id="IPR039448">
    <property type="entry name" value="Beta_helix"/>
</dbReference>
<feature type="non-terminal residue" evidence="2">
    <location>
        <position position="231"/>
    </location>
</feature>
<sequence>VNDQPRLVAGDYYVSNEGNDFTGDGSVNNPFRHIQWAVNAASSGNTIVVFPGEYDENITITSKDLTIIGDDELNPKTIDGQNIGIGIEVDDVNYLNIQDLTITNATDGVNAANCTSLILNKMKIHNNSSGLYAQYSNVSIDSSHIYSNTNDAVTILDSDSATVKNSSFNNNGTCFDADNIHLKLIDVTIDGGGTGAAIVFFSNQTDDLTLQRVNISNYSTNSGLINISTSD</sequence>
<evidence type="ECO:0000259" key="1">
    <source>
        <dbReference type="Pfam" id="PF13229"/>
    </source>
</evidence>
<dbReference type="Gene3D" id="2.160.20.10">
    <property type="entry name" value="Single-stranded right-handed beta-helix, Pectin lyase-like"/>
    <property type="match status" value="1"/>
</dbReference>
<reference evidence="2" key="1">
    <citation type="submission" date="2018-05" db="EMBL/GenBank/DDBJ databases">
        <authorList>
            <person name="Lanie J.A."/>
            <person name="Ng W.-L."/>
            <person name="Kazmierczak K.M."/>
            <person name="Andrzejewski T.M."/>
            <person name="Davidsen T.M."/>
            <person name="Wayne K.J."/>
            <person name="Tettelin H."/>
            <person name="Glass J.I."/>
            <person name="Rusch D."/>
            <person name="Podicherti R."/>
            <person name="Tsui H.-C.T."/>
            <person name="Winkler M.E."/>
        </authorList>
    </citation>
    <scope>NUCLEOTIDE SEQUENCE</scope>
</reference>
<feature type="non-terminal residue" evidence="2">
    <location>
        <position position="1"/>
    </location>
</feature>
<feature type="domain" description="Right handed beta helix" evidence="1">
    <location>
        <begin position="86"/>
        <end position="223"/>
    </location>
</feature>
<dbReference type="InterPro" id="IPR011050">
    <property type="entry name" value="Pectin_lyase_fold/virulence"/>
</dbReference>
<organism evidence="2">
    <name type="scientific">marine metagenome</name>
    <dbReference type="NCBI Taxonomy" id="408172"/>
    <lineage>
        <taxon>unclassified sequences</taxon>
        <taxon>metagenomes</taxon>
        <taxon>ecological metagenomes</taxon>
    </lineage>
</organism>
<gene>
    <name evidence="2" type="ORF">METZ01_LOCUS507135</name>
</gene>
<accession>A0A383EC35</accession>
<dbReference type="SUPFAM" id="SSF51126">
    <property type="entry name" value="Pectin lyase-like"/>
    <property type="match status" value="1"/>
</dbReference>
<dbReference type="Pfam" id="PF13229">
    <property type="entry name" value="Beta_helix"/>
    <property type="match status" value="1"/>
</dbReference>
<proteinExistence type="predicted"/>
<dbReference type="EMBL" id="UINC01224592">
    <property type="protein sequence ID" value="SVE54281.1"/>
    <property type="molecule type" value="Genomic_DNA"/>
</dbReference>